<evidence type="ECO:0000313" key="2">
    <source>
        <dbReference type="EMBL" id="KAJ3678772.1"/>
    </source>
</evidence>
<evidence type="ECO:0000313" key="3">
    <source>
        <dbReference type="Proteomes" id="UP001210211"/>
    </source>
</evidence>
<feature type="region of interest" description="Disordered" evidence="1">
    <location>
        <begin position="238"/>
        <end position="263"/>
    </location>
</feature>
<name>A0AAD5W7I5_9POAL</name>
<evidence type="ECO:0000256" key="1">
    <source>
        <dbReference type="SAM" id="MobiDB-lite"/>
    </source>
</evidence>
<dbReference type="PANTHER" id="PTHR35770">
    <property type="entry name" value="U2 SMALL NUCLEAR RIBONUCLEOPROTEIN AUXILIARY FACTOR-LIKE PROTEIN"/>
    <property type="match status" value="1"/>
</dbReference>
<protein>
    <submittedName>
        <fullName evidence="2">Uncharacterized protein</fullName>
    </submittedName>
</protein>
<dbReference type="AlphaFoldDB" id="A0AAD5W7I5"/>
<reference evidence="2 3" key="1">
    <citation type="journal article" date="2022" name="Cell">
        <title>Repeat-based holocentromeres influence genome architecture and karyotype evolution.</title>
        <authorList>
            <person name="Hofstatter P.G."/>
            <person name="Thangavel G."/>
            <person name="Lux T."/>
            <person name="Neumann P."/>
            <person name="Vondrak T."/>
            <person name="Novak P."/>
            <person name="Zhang M."/>
            <person name="Costa L."/>
            <person name="Castellani M."/>
            <person name="Scott A."/>
            <person name="Toegelov H."/>
            <person name="Fuchs J."/>
            <person name="Mata-Sucre Y."/>
            <person name="Dias Y."/>
            <person name="Vanzela A.L.L."/>
            <person name="Huettel B."/>
            <person name="Almeida C.C.S."/>
            <person name="Simkova H."/>
            <person name="Souza G."/>
            <person name="Pedrosa-Harand A."/>
            <person name="Macas J."/>
            <person name="Mayer K.F.X."/>
            <person name="Houben A."/>
            <person name="Marques A."/>
        </authorList>
    </citation>
    <scope>NUCLEOTIDE SEQUENCE [LARGE SCALE GENOMIC DNA]</scope>
    <source>
        <strain evidence="2">RhyTen1mFocal</strain>
    </source>
</reference>
<dbReference type="Proteomes" id="UP001210211">
    <property type="component" value="Unassembled WGS sequence"/>
</dbReference>
<sequence length="279" mass="30599">MAPKGFANFDPIFGEAKSELHHEPASSSSSSSSVRPILFQAYAIDSSRLRIVASDFFSLSWGRLLTVSDLEDLRDDIGIGGSWSDFVDYLKSALSTGEVKIVLSDSDAKLVAFKSKGLPRITFPLEKLEGPPVTDANATFSLSLFQAYKTKQMDCLKEQERSSQLMGLLSSEREKNEILQKQIDSLSFLSKRKVSKPKIHDTSPSTSVQPPIVIGNNSDQAIPSQAQIVQPITVTNTTGEKQVEATKDPQPTKVTKRVQPVSRRARVRGVSLKATVEDD</sequence>
<dbReference type="PANTHER" id="PTHR35770:SF1">
    <property type="entry name" value="U2 SMALL NUCLEAR RIBONUCLEOPROTEIN AUXILIARY FACTOR-LIKE PROTEIN"/>
    <property type="match status" value="1"/>
</dbReference>
<proteinExistence type="predicted"/>
<comment type="caution">
    <text evidence="2">The sequence shown here is derived from an EMBL/GenBank/DDBJ whole genome shotgun (WGS) entry which is preliminary data.</text>
</comment>
<organism evidence="2 3">
    <name type="scientific">Rhynchospora tenuis</name>
    <dbReference type="NCBI Taxonomy" id="198213"/>
    <lineage>
        <taxon>Eukaryota</taxon>
        <taxon>Viridiplantae</taxon>
        <taxon>Streptophyta</taxon>
        <taxon>Embryophyta</taxon>
        <taxon>Tracheophyta</taxon>
        <taxon>Spermatophyta</taxon>
        <taxon>Magnoliopsida</taxon>
        <taxon>Liliopsida</taxon>
        <taxon>Poales</taxon>
        <taxon>Cyperaceae</taxon>
        <taxon>Cyperoideae</taxon>
        <taxon>Rhynchosporeae</taxon>
        <taxon>Rhynchospora</taxon>
    </lineage>
</organism>
<keyword evidence="3" id="KW-1185">Reference proteome</keyword>
<dbReference type="EMBL" id="JAMRDG010000072">
    <property type="protein sequence ID" value="KAJ3678772.1"/>
    <property type="molecule type" value="Genomic_DNA"/>
</dbReference>
<gene>
    <name evidence="2" type="ORF">LUZ61_021313</name>
</gene>
<accession>A0AAD5W7I5</accession>